<sequence length="111" mass="12617">MSPIRLNLINLNNLAVEFNADQIEHFVESIIPLTESSPLLQYLRVDCPDHITSDDIHLQRSIDELYTHGVGSKSPFVRAPSPEELTRTRPGEMGFLLTPKHLLMPSECPRR</sequence>
<organism evidence="1">
    <name type="scientific">Mesocestoides corti</name>
    <name type="common">Flatworm</name>
    <dbReference type="NCBI Taxonomy" id="53468"/>
    <lineage>
        <taxon>Eukaryota</taxon>
        <taxon>Metazoa</taxon>
        <taxon>Spiralia</taxon>
        <taxon>Lophotrochozoa</taxon>
        <taxon>Platyhelminthes</taxon>
        <taxon>Cestoda</taxon>
        <taxon>Eucestoda</taxon>
        <taxon>Cyclophyllidea</taxon>
        <taxon>Mesocestoididae</taxon>
        <taxon>Mesocestoides</taxon>
    </lineage>
</organism>
<proteinExistence type="predicted"/>
<name>A0A5K3G3V8_MESCO</name>
<reference evidence="1" key="1">
    <citation type="submission" date="2019-11" db="UniProtKB">
        <authorList>
            <consortium name="WormBaseParasite"/>
        </authorList>
    </citation>
    <scope>IDENTIFICATION</scope>
</reference>
<accession>A0A5K3G3V8</accession>
<dbReference type="WBParaSite" id="MCU_012825-RA">
    <property type="protein sequence ID" value="MCU_012825-RA"/>
    <property type="gene ID" value="MCU_012825"/>
</dbReference>
<dbReference type="AlphaFoldDB" id="A0A5K3G3V8"/>
<evidence type="ECO:0000313" key="1">
    <source>
        <dbReference type="WBParaSite" id="MCU_012825-RA"/>
    </source>
</evidence>
<protein>
    <submittedName>
        <fullName evidence="1">Uncharacterized protein</fullName>
    </submittedName>
</protein>